<protein>
    <submittedName>
        <fullName evidence="1">Uncharacterized protein</fullName>
    </submittedName>
</protein>
<accession>A0AAQ3SU15</accession>
<reference evidence="1 2" key="1">
    <citation type="submission" date="2024-02" db="EMBL/GenBank/DDBJ databases">
        <title>High-quality chromosome-scale genome assembly of Pensacola bahiagrass (Paspalum notatum Flugge var. saurae).</title>
        <authorList>
            <person name="Vega J.M."/>
            <person name="Podio M."/>
            <person name="Orjuela J."/>
            <person name="Siena L.A."/>
            <person name="Pessino S.C."/>
            <person name="Combes M.C."/>
            <person name="Mariac C."/>
            <person name="Albertini E."/>
            <person name="Pupilli F."/>
            <person name="Ortiz J.P.A."/>
            <person name="Leblanc O."/>
        </authorList>
    </citation>
    <scope>NUCLEOTIDE SEQUENCE [LARGE SCALE GENOMIC DNA]</scope>
    <source>
        <strain evidence="1">R1</strain>
        <tissue evidence="1">Leaf</tissue>
    </source>
</reference>
<evidence type="ECO:0000313" key="1">
    <source>
        <dbReference type="EMBL" id="WVZ60863.1"/>
    </source>
</evidence>
<keyword evidence="2" id="KW-1185">Reference proteome</keyword>
<name>A0AAQ3SU15_PASNO</name>
<gene>
    <name evidence="1" type="ORF">U9M48_010827</name>
</gene>
<dbReference type="EMBL" id="CP144746">
    <property type="protein sequence ID" value="WVZ60863.1"/>
    <property type="molecule type" value="Genomic_DNA"/>
</dbReference>
<proteinExistence type="predicted"/>
<sequence>MAPSQTCGTLASGVQSLAAAVGDGIWDCIPSVTDCQPCTAARGATQAVWVGLWPGPGLSPAWAGSHSHSPPPATSPRHSFVQLCGCVPVLLFSGGAAEPIDHASTKVPGGPRPSSPFRRSSTRFYLSSSSRILFEESHTRREVIMPNFDAN</sequence>
<dbReference type="AlphaFoldDB" id="A0AAQ3SU15"/>
<dbReference type="Proteomes" id="UP001341281">
    <property type="component" value="Chromosome 02"/>
</dbReference>
<evidence type="ECO:0000313" key="2">
    <source>
        <dbReference type="Proteomes" id="UP001341281"/>
    </source>
</evidence>
<organism evidence="1 2">
    <name type="scientific">Paspalum notatum var. saurae</name>
    <dbReference type="NCBI Taxonomy" id="547442"/>
    <lineage>
        <taxon>Eukaryota</taxon>
        <taxon>Viridiplantae</taxon>
        <taxon>Streptophyta</taxon>
        <taxon>Embryophyta</taxon>
        <taxon>Tracheophyta</taxon>
        <taxon>Spermatophyta</taxon>
        <taxon>Magnoliopsida</taxon>
        <taxon>Liliopsida</taxon>
        <taxon>Poales</taxon>
        <taxon>Poaceae</taxon>
        <taxon>PACMAD clade</taxon>
        <taxon>Panicoideae</taxon>
        <taxon>Andropogonodae</taxon>
        <taxon>Paspaleae</taxon>
        <taxon>Paspalinae</taxon>
        <taxon>Paspalum</taxon>
    </lineage>
</organism>